<feature type="transmembrane region" description="Helical" evidence="7">
    <location>
        <begin position="61"/>
        <end position="83"/>
    </location>
</feature>
<dbReference type="EMBL" id="CP058649">
    <property type="protein sequence ID" value="QUI20878.1"/>
    <property type="molecule type" value="Genomic_DNA"/>
</dbReference>
<dbReference type="PANTHER" id="PTHR24221">
    <property type="entry name" value="ATP-BINDING CASSETTE SUB-FAMILY B"/>
    <property type="match status" value="1"/>
</dbReference>
<feature type="transmembrane region" description="Helical" evidence="7">
    <location>
        <begin position="21"/>
        <end position="41"/>
    </location>
</feature>
<accession>A0A8J8SF43</accession>
<protein>
    <submittedName>
        <fullName evidence="10">ABC transporter ATP-binding protein</fullName>
    </submittedName>
</protein>
<evidence type="ECO:0000256" key="7">
    <source>
        <dbReference type="SAM" id="Phobius"/>
    </source>
</evidence>
<feature type="transmembrane region" description="Helical" evidence="7">
    <location>
        <begin position="165"/>
        <end position="183"/>
    </location>
</feature>
<evidence type="ECO:0000256" key="5">
    <source>
        <dbReference type="ARBA" id="ARBA00022989"/>
    </source>
</evidence>
<dbReference type="SUPFAM" id="SSF90123">
    <property type="entry name" value="ABC transporter transmembrane region"/>
    <property type="match status" value="1"/>
</dbReference>
<evidence type="ECO:0000256" key="4">
    <source>
        <dbReference type="ARBA" id="ARBA00022840"/>
    </source>
</evidence>
<dbReference type="InterPro" id="IPR011527">
    <property type="entry name" value="ABC1_TM_dom"/>
</dbReference>
<dbReference type="InterPro" id="IPR003439">
    <property type="entry name" value="ABC_transporter-like_ATP-bd"/>
</dbReference>
<dbReference type="Gene3D" id="1.20.1560.10">
    <property type="entry name" value="ABC transporter type 1, transmembrane domain"/>
    <property type="match status" value="1"/>
</dbReference>
<dbReference type="GO" id="GO:0016887">
    <property type="term" value="F:ATP hydrolysis activity"/>
    <property type="evidence" value="ECO:0007669"/>
    <property type="project" value="InterPro"/>
</dbReference>
<dbReference type="RefSeq" id="WP_212696336.1">
    <property type="nucleotide sequence ID" value="NZ_CP058649.1"/>
</dbReference>
<dbReference type="PROSITE" id="PS50893">
    <property type="entry name" value="ABC_TRANSPORTER_2"/>
    <property type="match status" value="1"/>
</dbReference>
<feature type="domain" description="ABC transporter" evidence="8">
    <location>
        <begin position="343"/>
        <end position="577"/>
    </location>
</feature>
<dbReference type="PANTHER" id="PTHR24221:SF654">
    <property type="entry name" value="ATP-BINDING CASSETTE SUB-FAMILY B MEMBER 6"/>
    <property type="match status" value="1"/>
</dbReference>
<dbReference type="GO" id="GO:0140359">
    <property type="term" value="F:ABC-type transporter activity"/>
    <property type="evidence" value="ECO:0007669"/>
    <property type="project" value="InterPro"/>
</dbReference>
<keyword evidence="3" id="KW-0547">Nucleotide-binding</keyword>
<evidence type="ECO:0000259" key="8">
    <source>
        <dbReference type="PROSITE" id="PS50893"/>
    </source>
</evidence>
<evidence type="ECO:0000259" key="9">
    <source>
        <dbReference type="PROSITE" id="PS50929"/>
    </source>
</evidence>
<name>A0A8J8SF43_9FIRM</name>
<keyword evidence="11" id="KW-1185">Reference proteome</keyword>
<dbReference type="InterPro" id="IPR027417">
    <property type="entry name" value="P-loop_NTPase"/>
</dbReference>
<keyword evidence="4 10" id="KW-0067">ATP-binding</keyword>
<evidence type="ECO:0000313" key="10">
    <source>
        <dbReference type="EMBL" id="QUI20878.1"/>
    </source>
</evidence>
<dbReference type="Pfam" id="PF00005">
    <property type="entry name" value="ABC_tran"/>
    <property type="match status" value="1"/>
</dbReference>
<dbReference type="FunFam" id="3.40.50.300:FF:000218">
    <property type="entry name" value="Multidrug ABC transporter ATP-binding protein"/>
    <property type="match status" value="1"/>
</dbReference>
<evidence type="ECO:0000256" key="6">
    <source>
        <dbReference type="ARBA" id="ARBA00023136"/>
    </source>
</evidence>
<sequence>MIKKLRIDQFIRVMRLIEDKFFIYVLSLFISTFSLAMYEIINSLINKELLNAAVTQHYDLVYKIIIFAVITFIILNVVFDPVARYINRKIIRKTIFHIRVNVFRHLMDYPMTYFKANHSGDLLSKVNNDLNQLEGAYGDNIHRVISTLIQGIGATITMFLLDWRLACMTIGLGIISMVVNMAYAKPLGRISDKIQKYTGTSTQYFTDILSGISIIKICNIQKILTNKYYEVNKDITDEEMKKTALNAQNNSLNFLISFLNIIGILCIGVIMFNYGLTDIGTIMAIITLQNSSNNLFLRLGGFFSSLQSSLSGAVRILELLDNKKEPQMKSGIGEPSIYRNDIVAFKNVSFRYGGKNDTIKNINIHARKNETVALVGPSGGGKSTILELMLGFYTVEYGDIIINEKSIKSKSMTELRNEIAYVPQNVHLFGTTVEENIRYGNLAAHDQEVIRAAKAANAHDFIMALPKGYQTIIEQGGEGLSGGQKQRIAIARAFLKDAPILLLDEPTSSLDTMSEGLIQQALERLATERTIIMNTHRLSTIQKVDRIYVINQGEVVEAGHYNELINQSGLFNKLIYTML</sequence>
<dbReference type="SMART" id="SM00382">
    <property type="entry name" value="AAA"/>
    <property type="match status" value="1"/>
</dbReference>
<feature type="domain" description="ABC transmembrane type-1" evidence="9">
    <location>
        <begin position="21"/>
        <end position="308"/>
    </location>
</feature>
<evidence type="ECO:0000256" key="2">
    <source>
        <dbReference type="ARBA" id="ARBA00022692"/>
    </source>
</evidence>
<dbReference type="InterPro" id="IPR017871">
    <property type="entry name" value="ABC_transporter-like_CS"/>
</dbReference>
<evidence type="ECO:0000256" key="3">
    <source>
        <dbReference type="ARBA" id="ARBA00022741"/>
    </source>
</evidence>
<keyword evidence="2 7" id="KW-0812">Transmembrane</keyword>
<dbReference type="SUPFAM" id="SSF52540">
    <property type="entry name" value="P-loop containing nucleoside triphosphate hydrolases"/>
    <property type="match status" value="1"/>
</dbReference>
<dbReference type="PROSITE" id="PS00211">
    <property type="entry name" value="ABC_TRANSPORTER_1"/>
    <property type="match status" value="1"/>
</dbReference>
<evidence type="ECO:0000256" key="1">
    <source>
        <dbReference type="ARBA" id="ARBA00004651"/>
    </source>
</evidence>
<dbReference type="InterPro" id="IPR039421">
    <property type="entry name" value="Type_1_exporter"/>
</dbReference>
<dbReference type="GO" id="GO:0005524">
    <property type="term" value="F:ATP binding"/>
    <property type="evidence" value="ECO:0007669"/>
    <property type="project" value="UniProtKB-KW"/>
</dbReference>
<dbReference type="AlphaFoldDB" id="A0A8J8SF43"/>
<dbReference type="CDD" id="cd07346">
    <property type="entry name" value="ABC_6TM_exporters"/>
    <property type="match status" value="1"/>
</dbReference>
<dbReference type="GO" id="GO:0005886">
    <property type="term" value="C:plasma membrane"/>
    <property type="evidence" value="ECO:0007669"/>
    <property type="project" value="UniProtKB-SubCell"/>
</dbReference>
<reference evidence="10" key="1">
    <citation type="submission" date="2020-07" db="EMBL/GenBank/DDBJ databases">
        <title>Vallitalea pronyensis genome.</title>
        <authorList>
            <person name="Postec A."/>
        </authorList>
    </citation>
    <scope>NUCLEOTIDE SEQUENCE</scope>
    <source>
        <strain evidence="10">FatNI3</strain>
    </source>
</reference>
<dbReference type="Proteomes" id="UP000683246">
    <property type="component" value="Chromosome"/>
</dbReference>
<dbReference type="GO" id="GO:0034040">
    <property type="term" value="F:ATPase-coupled lipid transmembrane transporter activity"/>
    <property type="evidence" value="ECO:0007669"/>
    <property type="project" value="TreeGrafter"/>
</dbReference>
<organism evidence="10 11">
    <name type="scientific">Vallitalea pronyensis</name>
    <dbReference type="NCBI Taxonomy" id="1348613"/>
    <lineage>
        <taxon>Bacteria</taxon>
        <taxon>Bacillati</taxon>
        <taxon>Bacillota</taxon>
        <taxon>Clostridia</taxon>
        <taxon>Lachnospirales</taxon>
        <taxon>Vallitaleaceae</taxon>
        <taxon>Vallitalea</taxon>
    </lineage>
</organism>
<evidence type="ECO:0000313" key="11">
    <source>
        <dbReference type="Proteomes" id="UP000683246"/>
    </source>
</evidence>
<dbReference type="InterPro" id="IPR003593">
    <property type="entry name" value="AAA+_ATPase"/>
</dbReference>
<gene>
    <name evidence="10" type="ORF">HZI73_00490</name>
</gene>
<feature type="transmembrane region" description="Helical" evidence="7">
    <location>
        <begin position="254"/>
        <end position="274"/>
    </location>
</feature>
<dbReference type="KEGG" id="vpy:HZI73_00490"/>
<dbReference type="Pfam" id="PF00664">
    <property type="entry name" value="ABC_membrane"/>
    <property type="match status" value="1"/>
</dbReference>
<dbReference type="InterPro" id="IPR036640">
    <property type="entry name" value="ABC1_TM_sf"/>
</dbReference>
<dbReference type="PROSITE" id="PS50929">
    <property type="entry name" value="ABC_TM1F"/>
    <property type="match status" value="1"/>
</dbReference>
<dbReference type="Gene3D" id="3.40.50.300">
    <property type="entry name" value="P-loop containing nucleotide triphosphate hydrolases"/>
    <property type="match status" value="1"/>
</dbReference>
<keyword evidence="5 7" id="KW-1133">Transmembrane helix</keyword>
<comment type="subcellular location">
    <subcellularLocation>
        <location evidence="1">Cell membrane</location>
        <topology evidence="1">Multi-pass membrane protein</topology>
    </subcellularLocation>
</comment>
<keyword evidence="6 7" id="KW-0472">Membrane</keyword>
<proteinExistence type="predicted"/>